<sequence>MKKTTVKEIIIPTHANKELLLKRFSAKDDQLHVGHVETKQDKQKCPFNMKMFRFRLKNSMKKYQEHLKKKMEIEKLSINNLNLNVDNVHKRNSGFFHKRSLSTQDQRPQICQLSNDKKKLVVVPKPNSIEPSAIATVKQMSKKRRNSVVSPKINVQSKGFFSTNRNLRNFDIEQRDKIAQNLATLNPILGSKLKIFNLVHCSLNDIWNDKKKQNVLQMKKFKQIYNQNIMNGGLQTERRPFTPKAL</sequence>
<protein>
    <submittedName>
        <fullName evidence="1">Uncharacterized protein</fullName>
    </submittedName>
</protein>
<name>A0A7S3N9L7_9SPIT</name>
<dbReference type="AlphaFoldDB" id="A0A7S3N9L7"/>
<organism evidence="1">
    <name type="scientific">Euplotes harpa</name>
    <dbReference type="NCBI Taxonomy" id="151035"/>
    <lineage>
        <taxon>Eukaryota</taxon>
        <taxon>Sar</taxon>
        <taxon>Alveolata</taxon>
        <taxon>Ciliophora</taxon>
        <taxon>Intramacronucleata</taxon>
        <taxon>Spirotrichea</taxon>
        <taxon>Hypotrichia</taxon>
        <taxon>Euplotida</taxon>
        <taxon>Euplotidae</taxon>
        <taxon>Euplotes</taxon>
    </lineage>
</organism>
<dbReference type="EMBL" id="HBII01030569">
    <property type="protein sequence ID" value="CAE0353779.1"/>
    <property type="molecule type" value="Transcribed_RNA"/>
</dbReference>
<gene>
    <name evidence="1" type="ORF">EHAR0213_LOCUS12695</name>
</gene>
<proteinExistence type="predicted"/>
<reference evidence="1" key="1">
    <citation type="submission" date="2021-01" db="EMBL/GenBank/DDBJ databases">
        <authorList>
            <person name="Corre E."/>
            <person name="Pelletier E."/>
            <person name="Niang G."/>
            <person name="Scheremetjew M."/>
            <person name="Finn R."/>
            <person name="Kale V."/>
            <person name="Holt S."/>
            <person name="Cochrane G."/>
            <person name="Meng A."/>
            <person name="Brown T."/>
            <person name="Cohen L."/>
        </authorList>
    </citation>
    <scope>NUCLEOTIDE SEQUENCE</scope>
    <source>
        <strain evidence="1">FSP1.4</strain>
    </source>
</reference>
<evidence type="ECO:0000313" key="1">
    <source>
        <dbReference type="EMBL" id="CAE0353779.1"/>
    </source>
</evidence>
<accession>A0A7S3N9L7</accession>